<evidence type="ECO:0000313" key="4">
    <source>
        <dbReference type="Proteomes" id="UP000004095"/>
    </source>
</evidence>
<evidence type="ECO:0000256" key="1">
    <source>
        <dbReference type="SAM" id="MobiDB-lite"/>
    </source>
</evidence>
<dbReference type="PANTHER" id="PTHR43135:SF3">
    <property type="entry name" value="ALPHA-D-RIBOSE 1-METHYLPHOSPHONATE 5-TRIPHOSPHATE DIPHOSPHATASE"/>
    <property type="match status" value="1"/>
</dbReference>
<dbReference type="InterPro" id="IPR051781">
    <property type="entry name" value="Metallo-dep_Hydrolase"/>
</dbReference>
<name>A1ZD45_MICM2</name>
<dbReference type="InterPro" id="IPR011059">
    <property type="entry name" value="Metal-dep_hydrolase_composite"/>
</dbReference>
<organism evidence="3 4">
    <name type="scientific">Microscilla marina ATCC 23134</name>
    <dbReference type="NCBI Taxonomy" id="313606"/>
    <lineage>
        <taxon>Bacteria</taxon>
        <taxon>Pseudomonadati</taxon>
        <taxon>Bacteroidota</taxon>
        <taxon>Cytophagia</taxon>
        <taxon>Cytophagales</taxon>
        <taxon>Microscillaceae</taxon>
        <taxon>Microscilla</taxon>
    </lineage>
</organism>
<dbReference type="SUPFAM" id="SSF51556">
    <property type="entry name" value="Metallo-dependent hydrolases"/>
    <property type="match status" value="2"/>
</dbReference>
<feature type="compositionally biased region" description="Basic residues" evidence="1">
    <location>
        <begin position="534"/>
        <end position="545"/>
    </location>
</feature>
<dbReference type="Proteomes" id="UP000004095">
    <property type="component" value="Unassembled WGS sequence"/>
</dbReference>
<evidence type="ECO:0000259" key="2">
    <source>
        <dbReference type="Pfam" id="PF01979"/>
    </source>
</evidence>
<dbReference type="InterPro" id="IPR032466">
    <property type="entry name" value="Metal_Hydrolase"/>
</dbReference>
<reference evidence="3 4" key="1">
    <citation type="submission" date="2007-01" db="EMBL/GenBank/DDBJ databases">
        <authorList>
            <person name="Haygood M."/>
            <person name="Podell S."/>
            <person name="Anderson C."/>
            <person name="Hopkinson B."/>
            <person name="Roe K."/>
            <person name="Barbeau K."/>
            <person name="Gaasterland T."/>
            <person name="Ferriera S."/>
            <person name="Johnson J."/>
            <person name="Kravitz S."/>
            <person name="Beeson K."/>
            <person name="Sutton G."/>
            <person name="Rogers Y.-H."/>
            <person name="Friedman R."/>
            <person name="Frazier M."/>
            <person name="Venter J.C."/>
        </authorList>
    </citation>
    <scope>NUCLEOTIDE SEQUENCE [LARGE SCALE GENOMIC DNA]</scope>
    <source>
        <strain evidence="3 4">ATCC 23134</strain>
    </source>
</reference>
<sequence length="1022" mass="112824">MLMLLCTTIAQAQVTYPVNGVADNREGYYAFTNATVYTDYQTKVEGATLVIRNGKVTAVGKGLKVPKGATEIDLKGKYVYPSMIDLYTGYAMPKPKRSRGFSFASFAASIDQFISKKKGAYNWNQTVLPEVNAEQLFTIDQKQAKKWRKMGFGAVLTHKQDGVMRGTGALVTLANGRDNEVILKGQASTHYSFSKGSSTQPYPNSMMGTVALVRQTMLDADWYAKGGGKKEKNLSLDAFNATKKLPAIFEARNWQDALIIHKVAKEFGKEFIIRGSGDEYHRMDEIKATGASFILPLRFPKAFKVEDPLDAEMVSLAQMKHWELAATNLARLEKAGVNFALTAAGNPAFWKNLKKAIKMGLSEKTALKALTYTPAQLMKMDNQLGSLKKGMHANFIITSGNLFKGKNSIYENWVQGKRYVLKTMPTLDLRGVYAMTLGTKSGYELHVSGKPGSPKFAIKQPGDSSNTKVKGKMSGSLVTLSFNLDKKKKGALKTRLSGWAAKKKFAGTGEDAEGKTIAWAATYKGKLPPPPQKKDKKGKDSKKKTPATQSDMGEVIYPFVAFGNKEKPKATDMLIKNATVWTNEKDGILENTDVLIKNGKIAKIGKNLSAGGAKVVDGKGKHLTPGIVDEHSHIALRSVNEGSQSNSAEVRMEDVVDSEDINIYRQLSGGVTAAQLLHGSANPVGGQSALIKLKWGEAPEKLLIPGTDGYIKFALGENVKRSRYGFLARGRYPQTRMGVEQVFVDAFTRAKEYKAAKAKGGANFRKDLELEAMLEVMEKKRFVSCHSYVQSEINMLMKVAERFNFRINTFTHILEGYKVADKMAKHGAGGSTFSDWWAYKYEVKDAIPYNAALMHQAGVVVAINSDDAEMARRLNQEAAKAVKYGGVSQEEALKMVTLNAAKLLHLDKRIGSIKTGKDADLVLWTANPLSIYAKADKTIIEGTVYYDAKQDEQKRAEVKKERTRLIKKMMSKGGKGGGKRPRMRRQRLLHCDDLGGERILWHLGGEQDKVNTEQATEHNHRR</sequence>
<keyword evidence="4" id="KW-1185">Reference proteome</keyword>
<accession>A1ZD45</accession>
<dbReference type="PANTHER" id="PTHR43135">
    <property type="entry name" value="ALPHA-D-RIBOSE 1-METHYLPHOSPHONATE 5-TRIPHOSPHATE DIPHOSPHATASE"/>
    <property type="match status" value="1"/>
</dbReference>
<feature type="domain" description="Amidohydrolase-related" evidence="2">
    <location>
        <begin position="261"/>
        <end position="412"/>
    </location>
</feature>
<feature type="domain" description="Amidohydrolase-related" evidence="2">
    <location>
        <begin position="623"/>
        <end position="938"/>
    </location>
</feature>
<dbReference type="GO" id="GO:0016810">
    <property type="term" value="F:hydrolase activity, acting on carbon-nitrogen (but not peptide) bonds"/>
    <property type="evidence" value="ECO:0007669"/>
    <property type="project" value="InterPro"/>
</dbReference>
<proteinExistence type="predicted"/>
<comment type="caution">
    <text evidence="3">The sequence shown here is derived from an EMBL/GenBank/DDBJ whole genome shotgun (WGS) entry which is preliminary data.</text>
</comment>
<evidence type="ECO:0000313" key="3">
    <source>
        <dbReference type="EMBL" id="EAY31584.1"/>
    </source>
</evidence>
<dbReference type="Gene3D" id="2.30.40.10">
    <property type="entry name" value="Urease, subunit C, domain 1"/>
    <property type="match status" value="2"/>
</dbReference>
<dbReference type="eggNOG" id="COG1228">
    <property type="taxonomic scope" value="Bacteria"/>
</dbReference>
<keyword evidence="3" id="KW-0378">Hydrolase</keyword>
<dbReference type="AlphaFoldDB" id="A1ZD45"/>
<gene>
    <name evidence="3" type="ORF">M23134_05090</name>
</gene>
<dbReference type="Pfam" id="PF01979">
    <property type="entry name" value="Amidohydro_1"/>
    <property type="match status" value="2"/>
</dbReference>
<protein>
    <submittedName>
        <fullName evidence="3">Secreted enzyme, contains two amidohydrolase related domains</fullName>
    </submittedName>
</protein>
<dbReference type="InterPro" id="IPR006680">
    <property type="entry name" value="Amidohydro-rel"/>
</dbReference>
<feature type="region of interest" description="Disordered" evidence="1">
    <location>
        <begin position="521"/>
        <end position="549"/>
    </location>
</feature>
<dbReference type="SUPFAM" id="SSF51338">
    <property type="entry name" value="Composite domain of metallo-dependent hydrolases"/>
    <property type="match status" value="2"/>
</dbReference>
<dbReference type="Gene3D" id="3.20.20.140">
    <property type="entry name" value="Metal-dependent hydrolases"/>
    <property type="match status" value="2"/>
</dbReference>
<dbReference type="EMBL" id="AAWS01000002">
    <property type="protein sequence ID" value="EAY31584.1"/>
    <property type="molecule type" value="Genomic_DNA"/>
</dbReference>